<dbReference type="SUPFAM" id="SSF57667">
    <property type="entry name" value="beta-beta-alpha zinc fingers"/>
    <property type="match status" value="1"/>
</dbReference>
<keyword evidence="3 8" id="KW-0863">Zinc-finger</keyword>
<keyword evidence="12" id="KW-1185">Reference proteome</keyword>
<evidence type="ECO:0000256" key="9">
    <source>
        <dbReference type="SAM" id="MobiDB-lite"/>
    </source>
</evidence>
<dbReference type="GO" id="GO:0009791">
    <property type="term" value="P:post-embryonic development"/>
    <property type="evidence" value="ECO:0007669"/>
    <property type="project" value="UniProtKB-ARBA"/>
</dbReference>
<evidence type="ECO:0000256" key="1">
    <source>
        <dbReference type="ARBA" id="ARBA00004123"/>
    </source>
</evidence>
<gene>
    <name evidence="11" type="ORF">KSP39_PZI003937</name>
</gene>
<dbReference type="SMART" id="SM00614">
    <property type="entry name" value="ZnF_BED"/>
    <property type="match status" value="1"/>
</dbReference>
<keyword evidence="2" id="KW-0479">Metal-binding</keyword>
<sequence>MDSVVNEVENKASTDPIATSAEMKDGNPKAKRLKKSPIWSEFTEDKDKDGLVRITCNHCKKSFSKSKTTPTTQFHRHLQNCAAHLRAKAEKERSTQTQTQLGFVSSNVDPSSYPALHDGKVDMEVMKELIANWIMMHEHPFSIVEEVGFNLMQRRGISEWKSISRTTTTNYCVNVYEMEKKS</sequence>
<feature type="domain" description="BED-type" evidence="10">
    <location>
        <begin position="33"/>
        <end position="91"/>
    </location>
</feature>
<dbReference type="InterPro" id="IPR003656">
    <property type="entry name" value="Znf_BED"/>
</dbReference>
<keyword evidence="5" id="KW-0805">Transcription regulation</keyword>
<feature type="region of interest" description="Disordered" evidence="9">
    <location>
        <begin position="1"/>
        <end position="33"/>
    </location>
</feature>
<comment type="caution">
    <text evidence="11">The sequence shown here is derived from an EMBL/GenBank/DDBJ whole genome shotgun (WGS) entry which is preliminary data.</text>
</comment>
<dbReference type="PROSITE" id="PS50808">
    <property type="entry name" value="ZF_BED"/>
    <property type="match status" value="1"/>
</dbReference>
<proteinExistence type="predicted"/>
<dbReference type="AlphaFoldDB" id="A0AAP0BXN1"/>
<evidence type="ECO:0000256" key="4">
    <source>
        <dbReference type="ARBA" id="ARBA00022833"/>
    </source>
</evidence>
<evidence type="ECO:0000313" key="12">
    <source>
        <dbReference type="Proteomes" id="UP001418222"/>
    </source>
</evidence>
<evidence type="ECO:0000256" key="8">
    <source>
        <dbReference type="PROSITE-ProRule" id="PRU00027"/>
    </source>
</evidence>
<dbReference type="Pfam" id="PF02892">
    <property type="entry name" value="zf-BED"/>
    <property type="match status" value="1"/>
</dbReference>
<organism evidence="11 12">
    <name type="scientific">Platanthera zijinensis</name>
    <dbReference type="NCBI Taxonomy" id="2320716"/>
    <lineage>
        <taxon>Eukaryota</taxon>
        <taxon>Viridiplantae</taxon>
        <taxon>Streptophyta</taxon>
        <taxon>Embryophyta</taxon>
        <taxon>Tracheophyta</taxon>
        <taxon>Spermatophyta</taxon>
        <taxon>Magnoliopsida</taxon>
        <taxon>Liliopsida</taxon>
        <taxon>Asparagales</taxon>
        <taxon>Orchidaceae</taxon>
        <taxon>Orchidoideae</taxon>
        <taxon>Orchideae</taxon>
        <taxon>Orchidinae</taxon>
        <taxon>Platanthera</taxon>
    </lineage>
</organism>
<protein>
    <recommendedName>
        <fullName evidence="10">BED-type domain-containing protein</fullName>
    </recommendedName>
</protein>
<dbReference type="PANTHER" id="PTHR46481">
    <property type="entry name" value="ZINC FINGER BED DOMAIN-CONTAINING PROTEIN 4"/>
    <property type="match status" value="1"/>
</dbReference>
<accession>A0AAP0BXN1</accession>
<reference evidence="11 12" key="1">
    <citation type="journal article" date="2022" name="Nat. Plants">
        <title>Genomes of leafy and leafless Platanthera orchids illuminate the evolution of mycoheterotrophy.</title>
        <authorList>
            <person name="Li M.H."/>
            <person name="Liu K.W."/>
            <person name="Li Z."/>
            <person name="Lu H.C."/>
            <person name="Ye Q.L."/>
            <person name="Zhang D."/>
            <person name="Wang J.Y."/>
            <person name="Li Y.F."/>
            <person name="Zhong Z.M."/>
            <person name="Liu X."/>
            <person name="Yu X."/>
            <person name="Liu D.K."/>
            <person name="Tu X.D."/>
            <person name="Liu B."/>
            <person name="Hao Y."/>
            <person name="Liao X.Y."/>
            <person name="Jiang Y.T."/>
            <person name="Sun W.H."/>
            <person name="Chen J."/>
            <person name="Chen Y.Q."/>
            <person name="Ai Y."/>
            <person name="Zhai J.W."/>
            <person name="Wu S.S."/>
            <person name="Zhou Z."/>
            <person name="Hsiao Y.Y."/>
            <person name="Wu W.L."/>
            <person name="Chen Y.Y."/>
            <person name="Lin Y.F."/>
            <person name="Hsu J.L."/>
            <person name="Li C.Y."/>
            <person name="Wang Z.W."/>
            <person name="Zhao X."/>
            <person name="Zhong W.Y."/>
            <person name="Ma X.K."/>
            <person name="Ma L."/>
            <person name="Huang J."/>
            <person name="Chen G.Z."/>
            <person name="Huang M.Z."/>
            <person name="Huang L."/>
            <person name="Peng D.H."/>
            <person name="Luo Y.B."/>
            <person name="Zou S.Q."/>
            <person name="Chen S.P."/>
            <person name="Lan S."/>
            <person name="Tsai W.C."/>
            <person name="Van de Peer Y."/>
            <person name="Liu Z.J."/>
        </authorList>
    </citation>
    <scope>NUCLEOTIDE SEQUENCE [LARGE SCALE GENOMIC DNA]</scope>
    <source>
        <strain evidence="11">Lor287</strain>
    </source>
</reference>
<keyword evidence="7" id="KW-0539">Nucleus</keyword>
<evidence type="ECO:0000256" key="3">
    <source>
        <dbReference type="ARBA" id="ARBA00022771"/>
    </source>
</evidence>
<dbReference type="InterPro" id="IPR052035">
    <property type="entry name" value="ZnF_BED_domain_contain"/>
</dbReference>
<dbReference type="GO" id="GO:0005634">
    <property type="term" value="C:nucleus"/>
    <property type="evidence" value="ECO:0007669"/>
    <property type="project" value="UniProtKB-SubCell"/>
</dbReference>
<comment type="subcellular location">
    <subcellularLocation>
        <location evidence="1">Nucleus</location>
    </subcellularLocation>
</comment>
<keyword evidence="6" id="KW-0804">Transcription</keyword>
<evidence type="ECO:0000256" key="5">
    <source>
        <dbReference type="ARBA" id="ARBA00023015"/>
    </source>
</evidence>
<dbReference type="Proteomes" id="UP001418222">
    <property type="component" value="Unassembled WGS sequence"/>
</dbReference>
<dbReference type="EMBL" id="JBBWWQ010000003">
    <property type="protein sequence ID" value="KAK8952112.1"/>
    <property type="molecule type" value="Genomic_DNA"/>
</dbReference>
<dbReference type="GO" id="GO:0003677">
    <property type="term" value="F:DNA binding"/>
    <property type="evidence" value="ECO:0007669"/>
    <property type="project" value="InterPro"/>
</dbReference>
<evidence type="ECO:0000256" key="2">
    <source>
        <dbReference type="ARBA" id="ARBA00022723"/>
    </source>
</evidence>
<name>A0AAP0BXN1_9ASPA</name>
<dbReference type="GO" id="GO:0008270">
    <property type="term" value="F:zinc ion binding"/>
    <property type="evidence" value="ECO:0007669"/>
    <property type="project" value="UniProtKB-KW"/>
</dbReference>
<evidence type="ECO:0000256" key="7">
    <source>
        <dbReference type="ARBA" id="ARBA00023242"/>
    </source>
</evidence>
<dbReference type="InterPro" id="IPR036236">
    <property type="entry name" value="Znf_C2H2_sf"/>
</dbReference>
<evidence type="ECO:0000259" key="10">
    <source>
        <dbReference type="PROSITE" id="PS50808"/>
    </source>
</evidence>
<evidence type="ECO:0000256" key="6">
    <source>
        <dbReference type="ARBA" id="ARBA00023163"/>
    </source>
</evidence>
<keyword evidence="4" id="KW-0862">Zinc</keyword>
<evidence type="ECO:0000313" key="11">
    <source>
        <dbReference type="EMBL" id="KAK8952112.1"/>
    </source>
</evidence>
<dbReference type="PANTHER" id="PTHR46481:SF10">
    <property type="entry name" value="ZINC FINGER BED DOMAIN-CONTAINING PROTEIN 39"/>
    <property type="match status" value="1"/>
</dbReference>